<dbReference type="PROSITE" id="PS51063">
    <property type="entry name" value="HTH_CRP_2"/>
    <property type="match status" value="1"/>
</dbReference>
<organism evidence="6 7">
    <name type="scientific">Neorhizobium galegae bv. officinalis</name>
    <dbReference type="NCBI Taxonomy" id="323656"/>
    <lineage>
        <taxon>Bacteria</taxon>
        <taxon>Pseudomonadati</taxon>
        <taxon>Pseudomonadota</taxon>
        <taxon>Alphaproteobacteria</taxon>
        <taxon>Hyphomicrobiales</taxon>
        <taxon>Rhizobiaceae</taxon>
        <taxon>Rhizobium/Agrobacterium group</taxon>
        <taxon>Neorhizobium</taxon>
    </lineage>
</organism>
<feature type="domain" description="HTH crp-type" evidence="4">
    <location>
        <begin position="147"/>
        <end position="213"/>
    </location>
</feature>
<dbReference type="EMBL" id="CCRK01000004">
    <property type="protein sequence ID" value="CDZ47823.1"/>
    <property type="molecule type" value="Genomic_DNA"/>
</dbReference>
<dbReference type="InterPro" id="IPR014710">
    <property type="entry name" value="RmlC-like_jellyroll"/>
</dbReference>
<dbReference type="SUPFAM" id="SSF51206">
    <property type="entry name" value="cAMP-binding domain-like"/>
    <property type="match status" value="1"/>
</dbReference>
<dbReference type="RefSeq" id="WP_046633964.1">
    <property type="nucleotide sequence ID" value="NZ_CCRH01000005.1"/>
</dbReference>
<protein>
    <submittedName>
        <fullName evidence="6">Transcriptional regulator, Crp/Fnr family</fullName>
    </submittedName>
</protein>
<dbReference type="Gene3D" id="2.60.120.10">
    <property type="entry name" value="Jelly Rolls"/>
    <property type="match status" value="1"/>
</dbReference>
<proteinExistence type="predicted"/>
<dbReference type="OrthoDB" id="7506088at2"/>
<reference evidence="7 8" key="1">
    <citation type="submission" date="2014-08" db="EMBL/GenBank/DDBJ databases">
        <authorList>
            <person name="Chen Y.-H."/>
        </authorList>
    </citation>
    <scope>NUCLEOTIDE SEQUENCE [LARGE SCALE GENOMIC DNA]</scope>
</reference>
<dbReference type="Gene3D" id="1.10.10.10">
    <property type="entry name" value="Winged helix-like DNA-binding domain superfamily/Winged helix DNA-binding domain"/>
    <property type="match status" value="1"/>
</dbReference>
<evidence type="ECO:0000313" key="8">
    <source>
        <dbReference type="Proteomes" id="UP000046176"/>
    </source>
</evidence>
<sequence length="238" mass="26526">MAAPLQFNMPNKLLALLPRADYDQIAPDLAHVVLPRGSLLGEMGKPIKYVYFLTSGIGSVVATTPEGHRAEAGLFGLDGYVPTSAVAGAEINAHDVGIQLEGDGYRMDYDAFRGWMERNRSLSKVMIRSLEAFSIQLAYTAASNALHDVTERLARWLLMCHDRVAGNEINLTHEFISLMLAVRRPSVTTALHVLEGNGFIKSERGHITIRNRAALEEFAHDAYGRPEEEYRRLMRDLF</sequence>
<dbReference type="Proteomes" id="UP000046176">
    <property type="component" value="Unassembled WGS sequence"/>
</dbReference>
<keyword evidence="1" id="KW-0805">Transcription regulation</keyword>
<evidence type="ECO:0000256" key="1">
    <source>
        <dbReference type="ARBA" id="ARBA00023015"/>
    </source>
</evidence>
<dbReference type="EMBL" id="CCRH01000005">
    <property type="protein sequence ID" value="CDZ33891.1"/>
    <property type="molecule type" value="Genomic_DNA"/>
</dbReference>
<evidence type="ECO:0000313" key="5">
    <source>
        <dbReference type="EMBL" id="CDZ33891.1"/>
    </source>
</evidence>
<gene>
    <name evidence="5" type="ORF">NGAL_HAMBI1145_20320</name>
    <name evidence="6" type="ORF">NGAL_HAMBI1189_21020</name>
</gene>
<dbReference type="SUPFAM" id="SSF46785">
    <property type="entry name" value="Winged helix' DNA-binding domain"/>
    <property type="match status" value="1"/>
</dbReference>
<evidence type="ECO:0000256" key="3">
    <source>
        <dbReference type="ARBA" id="ARBA00023163"/>
    </source>
</evidence>
<keyword evidence="2" id="KW-0238">DNA-binding</keyword>
<dbReference type="Pfam" id="PF13545">
    <property type="entry name" value="HTH_Crp_2"/>
    <property type="match status" value="1"/>
</dbReference>
<dbReference type="InterPro" id="IPR018490">
    <property type="entry name" value="cNMP-bd_dom_sf"/>
</dbReference>
<dbReference type="GO" id="GO:0006355">
    <property type="term" value="P:regulation of DNA-templated transcription"/>
    <property type="evidence" value="ECO:0007669"/>
    <property type="project" value="InterPro"/>
</dbReference>
<dbReference type="Proteomes" id="UP000039660">
    <property type="component" value="Unassembled WGS sequence"/>
</dbReference>
<keyword evidence="3" id="KW-0804">Transcription</keyword>
<accession>A0A0T7GKQ1</accession>
<dbReference type="GO" id="GO:0003677">
    <property type="term" value="F:DNA binding"/>
    <property type="evidence" value="ECO:0007669"/>
    <property type="project" value="UniProtKB-KW"/>
</dbReference>
<evidence type="ECO:0000313" key="7">
    <source>
        <dbReference type="Proteomes" id="UP000039660"/>
    </source>
</evidence>
<dbReference type="InterPro" id="IPR036390">
    <property type="entry name" value="WH_DNA-bd_sf"/>
</dbReference>
<dbReference type="InterPro" id="IPR012318">
    <property type="entry name" value="HTH_CRP"/>
</dbReference>
<evidence type="ECO:0000313" key="6">
    <source>
        <dbReference type="EMBL" id="CDZ47823.1"/>
    </source>
</evidence>
<dbReference type="AlphaFoldDB" id="A0A0T7GKQ1"/>
<dbReference type="InterPro" id="IPR036388">
    <property type="entry name" value="WH-like_DNA-bd_sf"/>
</dbReference>
<evidence type="ECO:0000259" key="4">
    <source>
        <dbReference type="PROSITE" id="PS51063"/>
    </source>
</evidence>
<name>A0A0T7GKQ1_NEOGA</name>
<evidence type="ECO:0000256" key="2">
    <source>
        <dbReference type="ARBA" id="ARBA00023125"/>
    </source>
</evidence>